<dbReference type="GO" id="GO:0009002">
    <property type="term" value="F:serine-type D-Ala-D-Ala carboxypeptidase activity"/>
    <property type="evidence" value="ECO:0007669"/>
    <property type="project" value="UniProtKB-EC"/>
</dbReference>
<evidence type="ECO:0000256" key="20">
    <source>
        <dbReference type="ARBA" id="ARBA00023251"/>
    </source>
</evidence>
<keyword evidence="12" id="KW-0808">Transferase</keyword>
<evidence type="ECO:0000256" key="25">
    <source>
        <dbReference type="ARBA" id="ARBA00049902"/>
    </source>
</evidence>
<dbReference type="RefSeq" id="WP_077866706.1">
    <property type="nucleotide sequence ID" value="NZ_LZYZ01000007.1"/>
</dbReference>
<evidence type="ECO:0000256" key="13">
    <source>
        <dbReference type="ARBA" id="ARBA00022692"/>
    </source>
</evidence>
<keyword evidence="14" id="KW-0378">Hydrolase</keyword>
<organism evidence="29 30">
    <name type="scientific">Clostridium saccharobutylicum</name>
    <dbReference type="NCBI Taxonomy" id="169679"/>
    <lineage>
        <taxon>Bacteria</taxon>
        <taxon>Bacillati</taxon>
        <taxon>Bacillota</taxon>
        <taxon>Clostridia</taxon>
        <taxon>Eubacteriales</taxon>
        <taxon>Clostridiaceae</taxon>
        <taxon>Clostridium</taxon>
    </lineage>
</organism>
<comment type="similarity">
    <text evidence="5">In the N-terminal section; belongs to the glycosyltransferase 51 family.</text>
</comment>
<evidence type="ECO:0000256" key="19">
    <source>
        <dbReference type="ARBA" id="ARBA00023136"/>
    </source>
</evidence>
<dbReference type="UniPathway" id="UPA00219"/>
<evidence type="ECO:0000256" key="5">
    <source>
        <dbReference type="ARBA" id="ARBA00007739"/>
    </source>
</evidence>
<evidence type="ECO:0000313" key="30">
    <source>
        <dbReference type="Proteomes" id="UP000191154"/>
    </source>
</evidence>
<keyword evidence="16" id="KW-0735">Signal-anchor</keyword>
<dbReference type="EMBL" id="LZYZ01000007">
    <property type="protein sequence ID" value="OOM09396.1"/>
    <property type="molecule type" value="Genomic_DNA"/>
</dbReference>
<comment type="catalytic activity">
    <reaction evidence="25">
        <text>[GlcNAc-(1-&gt;4)-Mur2Ac(oyl-L-Ala-gamma-D-Glu-L-Lys-D-Ala-D-Ala)](n)-di-trans,octa-cis-undecaprenyl diphosphate + beta-D-GlcNAc-(1-&gt;4)-Mur2Ac(oyl-L-Ala-gamma-D-Glu-L-Lys-D-Ala-D-Ala)-di-trans,octa-cis-undecaprenyl diphosphate = [GlcNAc-(1-&gt;4)-Mur2Ac(oyl-L-Ala-gamma-D-Glu-L-Lys-D-Ala-D-Ala)](n+1)-di-trans,octa-cis-undecaprenyl diphosphate + di-trans,octa-cis-undecaprenyl diphosphate + H(+)</text>
        <dbReference type="Rhea" id="RHEA:23708"/>
        <dbReference type="Rhea" id="RHEA-COMP:9602"/>
        <dbReference type="Rhea" id="RHEA-COMP:9603"/>
        <dbReference type="ChEBI" id="CHEBI:15378"/>
        <dbReference type="ChEBI" id="CHEBI:58405"/>
        <dbReference type="ChEBI" id="CHEBI:60033"/>
        <dbReference type="ChEBI" id="CHEBI:78435"/>
        <dbReference type="EC" id="2.4.99.28"/>
    </reaction>
</comment>
<comment type="similarity">
    <text evidence="4">In the C-terminal section; belongs to the transpeptidase family.</text>
</comment>
<feature type="transmembrane region" description="Helical" evidence="27">
    <location>
        <begin position="20"/>
        <end position="39"/>
    </location>
</feature>
<evidence type="ECO:0000256" key="4">
    <source>
        <dbReference type="ARBA" id="ARBA00007090"/>
    </source>
</evidence>
<dbReference type="Gene3D" id="1.10.3810.10">
    <property type="entry name" value="Biosynthetic peptidoglycan transglycosylase-like"/>
    <property type="match status" value="1"/>
</dbReference>
<evidence type="ECO:0000256" key="26">
    <source>
        <dbReference type="ARBA" id="ARBA00060592"/>
    </source>
</evidence>
<keyword evidence="8" id="KW-1003">Cell membrane</keyword>
<evidence type="ECO:0000259" key="28">
    <source>
        <dbReference type="Pfam" id="PF00912"/>
    </source>
</evidence>
<dbReference type="GO" id="GO:0008360">
    <property type="term" value="P:regulation of cell shape"/>
    <property type="evidence" value="ECO:0007669"/>
    <property type="project" value="UniProtKB-KW"/>
</dbReference>
<evidence type="ECO:0000256" key="7">
    <source>
        <dbReference type="ARBA" id="ARBA00018638"/>
    </source>
</evidence>
<dbReference type="STRING" id="169679.CSACC_28970"/>
<keyword evidence="11" id="KW-0328">Glycosyltransferase</keyword>
<evidence type="ECO:0000256" key="23">
    <source>
        <dbReference type="ARBA" id="ARBA00034000"/>
    </source>
</evidence>
<evidence type="ECO:0000256" key="9">
    <source>
        <dbReference type="ARBA" id="ARBA00022645"/>
    </source>
</evidence>
<dbReference type="GO" id="GO:0030288">
    <property type="term" value="C:outer membrane-bounded periplasmic space"/>
    <property type="evidence" value="ECO:0007669"/>
    <property type="project" value="TreeGrafter"/>
</dbReference>
<comment type="pathway">
    <text evidence="26">Glycan biosynthesis.</text>
</comment>
<comment type="catalytic activity">
    <reaction evidence="23">
        <text>Preferential cleavage: (Ac)2-L-Lys-D-Ala-|-D-Ala. Also transpeptidation of peptidyl-alanyl moieties that are N-acyl substituents of D-alanine.</text>
        <dbReference type="EC" id="3.4.16.4"/>
    </reaction>
</comment>
<protein>
    <recommendedName>
        <fullName evidence="7">Penicillin-binding protein 1A</fullName>
        <ecNumber evidence="24">2.4.99.28</ecNumber>
        <ecNumber evidence="6">3.4.16.4</ecNumber>
    </recommendedName>
</protein>
<evidence type="ECO:0000256" key="16">
    <source>
        <dbReference type="ARBA" id="ARBA00022968"/>
    </source>
</evidence>
<proteinExistence type="inferred from homology"/>
<sequence>MKKKKSNRNKFKNRIFPKILFFLIMILIIISGFIYFKYWPTISFLYNDATTKVNNCTIDTFNTNKSNNINTLNNKDPLYLNSSLIPQDVKNAFISIEDKDFYNHGGVSVKAVFRSIYSIFTNDWRITQGGSTITQQLSRNVFLNFDKNFERKVEEMFIATKLEQKFTKDQILEFYINNIYFSNNAYGLNTAAKKFFNKDCRELNLSQICFLVAIPNDPEYYDPTKHLNNTLQRRNLVLEKMKEYNYITDEQYKNAINYKIILNTGK</sequence>
<feature type="domain" description="Glycosyl transferase family 51" evidence="28">
    <location>
        <begin position="69"/>
        <end position="242"/>
    </location>
</feature>
<evidence type="ECO:0000256" key="22">
    <source>
        <dbReference type="ARBA" id="ARBA00023316"/>
    </source>
</evidence>
<keyword evidence="22" id="KW-0961">Cell wall biogenesis/degradation</keyword>
<dbReference type="PANTHER" id="PTHR32282:SF11">
    <property type="entry name" value="PENICILLIN-BINDING PROTEIN 1B"/>
    <property type="match status" value="1"/>
</dbReference>
<name>A0A1S8MYU0_CLOSA</name>
<evidence type="ECO:0000256" key="1">
    <source>
        <dbReference type="ARBA" id="ARBA00002624"/>
    </source>
</evidence>
<dbReference type="Pfam" id="PF00912">
    <property type="entry name" value="Transgly"/>
    <property type="match status" value="1"/>
</dbReference>
<evidence type="ECO:0000256" key="17">
    <source>
        <dbReference type="ARBA" id="ARBA00022984"/>
    </source>
</evidence>
<evidence type="ECO:0000256" key="24">
    <source>
        <dbReference type="ARBA" id="ARBA00044770"/>
    </source>
</evidence>
<dbReference type="EC" id="3.4.16.4" evidence="6"/>
<dbReference type="GO" id="GO:0006508">
    <property type="term" value="P:proteolysis"/>
    <property type="evidence" value="ECO:0007669"/>
    <property type="project" value="UniProtKB-KW"/>
</dbReference>
<evidence type="ECO:0000256" key="6">
    <source>
        <dbReference type="ARBA" id="ARBA00012448"/>
    </source>
</evidence>
<dbReference type="InterPro" id="IPR023346">
    <property type="entry name" value="Lysozyme-like_dom_sf"/>
</dbReference>
<reference evidence="29 30" key="1">
    <citation type="submission" date="2016-05" db="EMBL/GenBank/DDBJ databases">
        <title>Microbial solvent formation.</title>
        <authorList>
            <person name="Poehlein A."/>
            <person name="Montoya Solano J.D."/>
            <person name="Flitsch S."/>
            <person name="Krabben P."/>
            <person name="Duerre P."/>
            <person name="Daniel R."/>
        </authorList>
    </citation>
    <scope>NUCLEOTIDE SEQUENCE [LARGE SCALE GENOMIC DNA]</scope>
    <source>
        <strain evidence="29 30">L1-8</strain>
    </source>
</reference>
<evidence type="ECO:0000256" key="10">
    <source>
        <dbReference type="ARBA" id="ARBA00022670"/>
    </source>
</evidence>
<evidence type="ECO:0000256" key="21">
    <source>
        <dbReference type="ARBA" id="ARBA00023268"/>
    </source>
</evidence>
<accession>A0A1S8MYU0</accession>
<evidence type="ECO:0000256" key="15">
    <source>
        <dbReference type="ARBA" id="ARBA00022960"/>
    </source>
</evidence>
<evidence type="ECO:0000256" key="27">
    <source>
        <dbReference type="SAM" id="Phobius"/>
    </source>
</evidence>
<keyword evidence="21" id="KW-0511">Multifunctional enzyme</keyword>
<dbReference type="FunFam" id="1.10.3810.10:FF:000001">
    <property type="entry name" value="Penicillin-binding protein 1A"/>
    <property type="match status" value="1"/>
</dbReference>
<keyword evidence="18 27" id="KW-1133">Transmembrane helix</keyword>
<evidence type="ECO:0000256" key="3">
    <source>
        <dbReference type="ARBA" id="ARBA00004752"/>
    </source>
</evidence>
<evidence type="ECO:0000313" key="29">
    <source>
        <dbReference type="EMBL" id="OOM09396.1"/>
    </source>
</evidence>
<evidence type="ECO:0000256" key="18">
    <source>
        <dbReference type="ARBA" id="ARBA00022989"/>
    </source>
</evidence>
<keyword evidence="17" id="KW-0573">Peptidoglycan synthesis</keyword>
<keyword evidence="20" id="KW-0046">Antibiotic resistance</keyword>
<dbReference type="Proteomes" id="UP000191154">
    <property type="component" value="Unassembled WGS sequence"/>
</dbReference>
<evidence type="ECO:0000256" key="8">
    <source>
        <dbReference type="ARBA" id="ARBA00022475"/>
    </source>
</evidence>
<dbReference type="InterPro" id="IPR050396">
    <property type="entry name" value="Glycosyltr_51/Transpeptidase"/>
</dbReference>
<dbReference type="AlphaFoldDB" id="A0A1S8MYU0"/>
<evidence type="ECO:0000256" key="12">
    <source>
        <dbReference type="ARBA" id="ARBA00022679"/>
    </source>
</evidence>
<keyword evidence="15" id="KW-0133">Cell shape</keyword>
<dbReference type="GO" id="GO:0005886">
    <property type="term" value="C:plasma membrane"/>
    <property type="evidence" value="ECO:0007669"/>
    <property type="project" value="UniProtKB-SubCell"/>
</dbReference>
<comment type="function">
    <text evidence="1">Cell wall formation. Synthesis of cross-linked peptidoglycan from the lipid intermediates. The enzyme has a penicillin-insensitive transglycosylase N-terminal domain (formation of linear glycan strands) and a penicillin-sensitive transpeptidase C-terminal domain (cross-linking of the peptide subunits).</text>
</comment>
<dbReference type="SUPFAM" id="SSF53955">
    <property type="entry name" value="Lysozyme-like"/>
    <property type="match status" value="1"/>
</dbReference>
<gene>
    <name evidence="29" type="primary">pbpD</name>
    <name evidence="29" type="ORF">CLOSAC_36770</name>
</gene>
<evidence type="ECO:0000256" key="14">
    <source>
        <dbReference type="ARBA" id="ARBA00022801"/>
    </source>
</evidence>
<dbReference type="GO" id="GO:0009252">
    <property type="term" value="P:peptidoglycan biosynthetic process"/>
    <property type="evidence" value="ECO:0007669"/>
    <property type="project" value="UniProtKB-UniPathway"/>
</dbReference>
<keyword evidence="9" id="KW-0121">Carboxypeptidase</keyword>
<keyword evidence="19 27" id="KW-0472">Membrane</keyword>
<dbReference type="InterPro" id="IPR036950">
    <property type="entry name" value="PBP_transglycosylase"/>
</dbReference>
<dbReference type="PANTHER" id="PTHR32282">
    <property type="entry name" value="BINDING PROTEIN TRANSPEPTIDASE, PUTATIVE-RELATED"/>
    <property type="match status" value="1"/>
</dbReference>
<dbReference type="GO" id="GO:0071555">
    <property type="term" value="P:cell wall organization"/>
    <property type="evidence" value="ECO:0007669"/>
    <property type="project" value="UniProtKB-KW"/>
</dbReference>
<keyword evidence="13 27" id="KW-0812">Transmembrane</keyword>
<dbReference type="EC" id="2.4.99.28" evidence="24"/>
<evidence type="ECO:0000256" key="11">
    <source>
        <dbReference type="ARBA" id="ARBA00022676"/>
    </source>
</evidence>
<dbReference type="GO" id="GO:0046677">
    <property type="term" value="P:response to antibiotic"/>
    <property type="evidence" value="ECO:0007669"/>
    <property type="project" value="UniProtKB-KW"/>
</dbReference>
<comment type="caution">
    <text evidence="29">The sequence shown here is derived from an EMBL/GenBank/DDBJ whole genome shotgun (WGS) entry which is preliminary data.</text>
</comment>
<dbReference type="GO" id="GO:0008955">
    <property type="term" value="F:peptidoglycan glycosyltransferase activity"/>
    <property type="evidence" value="ECO:0007669"/>
    <property type="project" value="UniProtKB-EC"/>
</dbReference>
<evidence type="ECO:0000256" key="2">
    <source>
        <dbReference type="ARBA" id="ARBA00004401"/>
    </source>
</evidence>
<comment type="subcellular location">
    <subcellularLocation>
        <location evidence="2">Cell membrane</location>
        <topology evidence="2">Single-pass type II membrane protein</topology>
    </subcellularLocation>
</comment>
<keyword evidence="10" id="KW-0645">Protease</keyword>
<comment type="pathway">
    <text evidence="3">Cell wall biogenesis; peptidoglycan biosynthesis.</text>
</comment>
<dbReference type="InterPro" id="IPR001264">
    <property type="entry name" value="Glyco_trans_51"/>
</dbReference>